<dbReference type="EMBL" id="JACHIR010000001">
    <property type="protein sequence ID" value="MBB5889787.1"/>
    <property type="molecule type" value="Genomic_DNA"/>
</dbReference>
<feature type="compositionally biased region" description="Polar residues" evidence="8">
    <location>
        <begin position="81"/>
        <end position="102"/>
    </location>
</feature>
<keyword evidence="2" id="KW-0813">Transport</keyword>
<evidence type="ECO:0000256" key="7">
    <source>
        <dbReference type="PIRSR" id="PIRSR602386-1"/>
    </source>
</evidence>
<evidence type="ECO:0000256" key="5">
    <source>
        <dbReference type="ARBA" id="ARBA00022982"/>
    </source>
</evidence>
<keyword evidence="12" id="KW-1185">Reference proteome</keyword>
<keyword evidence="9" id="KW-0732">Signal</keyword>
<dbReference type="GO" id="GO:0042597">
    <property type="term" value="C:periplasmic space"/>
    <property type="evidence" value="ECO:0007669"/>
    <property type="project" value="UniProtKB-SubCell"/>
</dbReference>
<feature type="domain" description="Blue (type 1) copper" evidence="10">
    <location>
        <begin position="55"/>
        <end position="135"/>
    </location>
</feature>
<dbReference type="GO" id="GO:0005507">
    <property type="term" value="F:copper ion binding"/>
    <property type="evidence" value="ECO:0007669"/>
    <property type="project" value="InterPro"/>
</dbReference>
<keyword evidence="6 7" id="KW-0186">Copper</keyword>
<sequence>MRKPRGIWEIAVVGLAAVALAACSPAQSSTAPSSMPGMDMPSSSQSAPDAPVATNTVSIKNFAFAPTTITVKVGTTVTWTNSDQDPHTVTSDGKSGPLNSKPLNQGDTYQYTFTQAGTFSYLCTIHPFMTATVTVTP</sequence>
<feature type="binding site" evidence="7">
    <location>
        <position position="87"/>
    </location>
    <ligand>
        <name>Cu cation</name>
        <dbReference type="ChEBI" id="CHEBI:23378"/>
    </ligand>
</feature>
<dbReference type="InterPro" id="IPR052721">
    <property type="entry name" value="ET_Amicyanin"/>
</dbReference>
<feature type="binding site" evidence="7">
    <location>
        <position position="129"/>
    </location>
    <ligand>
        <name>Cu cation</name>
        <dbReference type="ChEBI" id="CHEBI:23378"/>
    </ligand>
</feature>
<dbReference type="InterPro" id="IPR035668">
    <property type="entry name" value="Amicyanin"/>
</dbReference>
<dbReference type="SUPFAM" id="SSF49503">
    <property type="entry name" value="Cupredoxins"/>
    <property type="match status" value="1"/>
</dbReference>
<evidence type="ECO:0000256" key="2">
    <source>
        <dbReference type="ARBA" id="ARBA00022448"/>
    </source>
</evidence>
<dbReference type="Pfam" id="PF00127">
    <property type="entry name" value="Copper-bind"/>
    <property type="match status" value="1"/>
</dbReference>
<evidence type="ECO:0000259" key="10">
    <source>
        <dbReference type="Pfam" id="PF00127"/>
    </source>
</evidence>
<feature type="binding site" evidence="7">
    <location>
        <position position="123"/>
    </location>
    <ligand>
        <name>Cu cation</name>
        <dbReference type="ChEBI" id="CHEBI:23378"/>
    </ligand>
</feature>
<evidence type="ECO:0000256" key="4">
    <source>
        <dbReference type="ARBA" id="ARBA00022764"/>
    </source>
</evidence>
<evidence type="ECO:0000256" key="6">
    <source>
        <dbReference type="ARBA" id="ARBA00023008"/>
    </source>
</evidence>
<comment type="subcellular location">
    <subcellularLocation>
        <location evidence="1">Periplasm</location>
    </subcellularLocation>
</comment>
<dbReference type="PANTHER" id="PTHR36507">
    <property type="entry name" value="BLL1555 PROTEIN"/>
    <property type="match status" value="1"/>
</dbReference>
<protein>
    <submittedName>
        <fullName evidence="11">Plastocyanin</fullName>
    </submittedName>
</protein>
<evidence type="ECO:0000256" key="8">
    <source>
        <dbReference type="SAM" id="MobiDB-lite"/>
    </source>
</evidence>
<dbReference type="GO" id="GO:0009055">
    <property type="term" value="F:electron transfer activity"/>
    <property type="evidence" value="ECO:0007669"/>
    <property type="project" value="InterPro"/>
</dbReference>
<evidence type="ECO:0000256" key="9">
    <source>
        <dbReference type="SAM" id="SignalP"/>
    </source>
</evidence>
<comment type="cofactor">
    <cofactor evidence="7">
        <name>Cu cation</name>
        <dbReference type="ChEBI" id="CHEBI:23378"/>
    </cofactor>
    <text evidence="7">Binds 1 copper ion per subunit.</text>
</comment>
<keyword evidence="5" id="KW-0249">Electron transport</keyword>
<keyword evidence="4" id="KW-0574">Periplasm</keyword>
<dbReference type="AlphaFoldDB" id="A0A7W9KC02"/>
<proteinExistence type="predicted"/>
<dbReference type="Proteomes" id="UP000585638">
    <property type="component" value="Unassembled WGS sequence"/>
</dbReference>
<gene>
    <name evidence="11" type="ORF">BJ998_000983</name>
</gene>
<evidence type="ECO:0000256" key="3">
    <source>
        <dbReference type="ARBA" id="ARBA00022723"/>
    </source>
</evidence>
<name>A0A7W9KC02_9PSEU</name>
<dbReference type="CDD" id="cd13921">
    <property type="entry name" value="Amicyanin"/>
    <property type="match status" value="1"/>
</dbReference>
<dbReference type="InterPro" id="IPR000923">
    <property type="entry name" value="BlueCu_1"/>
</dbReference>
<dbReference type="RefSeq" id="WP_221337876.1">
    <property type="nucleotide sequence ID" value="NZ_BAAAWY010000002.1"/>
</dbReference>
<feature type="binding site" evidence="7">
    <location>
        <position position="126"/>
    </location>
    <ligand>
        <name>Cu cation</name>
        <dbReference type="ChEBI" id="CHEBI:23378"/>
    </ligand>
</feature>
<accession>A0A7W9KC02</accession>
<dbReference type="Gene3D" id="2.60.40.420">
    <property type="entry name" value="Cupredoxins - blue copper proteins"/>
    <property type="match status" value="1"/>
</dbReference>
<feature type="region of interest" description="Disordered" evidence="8">
    <location>
        <begin position="28"/>
        <end position="52"/>
    </location>
</feature>
<dbReference type="InterPro" id="IPR002386">
    <property type="entry name" value="Amicyanin/Pseudoazurin"/>
</dbReference>
<dbReference type="PROSITE" id="PS51257">
    <property type="entry name" value="PROKAR_LIPOPROTEIN"/>
    <property type="match status" value="1"/>
</dbReference>
<comment type="caution">
    <text evidence="11">The sequence shown here is derived from an EMBL/GenBank/DDBJ whole genome shotgun (WGS) entry which is preliminary data.</text>
</comment>
<reference evidence="11 12" key="1">
    <citation type="submission" date="2020-08" db="EMBL/GenBank/DDBJ databases">
        <title>Sequencing the genomes of 1000 actinobacteria strains.</title>
        <authorList>
            <person name="Klenk H.-P."/>
        </authorList>
    </citation>
    <scope>NUCLEOTIDE SEQUENCE [LARGE SCALE GENOMIC DNA]</scope>
    <source>
        <strain evidence="11 12">DSM 43851</strain>
    </source>
</reference>
<feature type="compositionally biased region" description="Low complexity" evidence="8">
    <location>
        <begin position="32"/>
        <end position="46"/>
    </location>
</feature>
<feature type="region of interest" description="Disordered" evidence="8">
    <location>
        <begin position="79"/>
        <end position="102"/>
    </location>
</feature>
<evidence type="ECO:0000256" key="1">
    <source>
        <dbReference type="ARBA" id="ARBA00004418"/>
    </source>
</evidence>
<evidence type="ECO:0000313" key="12">
    <source>
        <dbReference type="Proteomes" id="UP000585638"/>
    </source>
</evidence>
<organism evidence="11 12">
    <name type="scientific">Kutzneria kofuensis</name>
    <dbReference type="NCBI Taxonomy" id="103725"/>
    <lineage>
        <taxon>Bacteria</taxon>
        <taxon>Bacillati</taxon>
        <taxon>Actinomycetota</taxon>
        <taxon>Actinomycetes</taxon>
        <taxon>Pseudonocardiales</taxon>
        <taxon>Pseudonocardiaceae</taxon>
        <taxon>Kutzneria</taxon>
    </lineage>
</organism>
<dbReference type="PRINTS" id="PR00155">
    <property type="entry name" value="AMICYANIN"/>
</dbReference>
<dbReference type="PANTHER" id="PTHR36507:SF1">
    <property type="entry name" value="BLL1555 PROTEIN"/>
    <property type="match status" value="1"/>
</dbReference>
<feature type="signal peptide" evidence="9">
    <location>
        <begin position="1"/>
        <end position="21"/>
    </location>
</feature>
<feature type="chain" id="PRO_5038492125" evidence="9">
    <location>
        <begin position="22"/>
        <end position="137"/>
    </location>
</feature>
<dbReference type="InterPro" id="IPR008972">
    <property type="entry name" value="Cupredoxin"/>
</dbReference>
<keyword evidence="3 7" id="KW-0479">Metal-binding</keyword>
<evidence type="ECO:0000313" key="11">
    <source>
        <dbReference type="EMBL" id="MBB5889787.1"/>
    </source>
</evidence>